<evidence type="ECO:0000313" key="2">
    <source>
        <dbReference type="EMBL" id="WDR04040.1"/>
    </source>
</evidence>
<gene>
    <name evidence="2" type="ORF">PSQ19_08535</name>
</gene>
<dbReference type="GO" id="GO:0016746">
    <property type="term" value="F:acyltransferase activity"/>
    <property type="evidence" value="ECO:0007669"/>
    <property type="project" value="UniProtKB-KW"/>
</dbReference>
<dbReference type="SUPFAM" id="SSF55729">
    <property type="entry name" value="Acyl-CoA N-acyltransferases (Nat)"/>
    <property type="match status" value="1"/>
</dbReference>
<dbReference type="PROSITE" id="PS51186">
    <property type="entry name" value="GNAT"/>
    <property type="match status" value="1"/>
</dbReference>
<dbReference type="EC" id="2.3.1.-" evidence="2"/>
<evidence type="ECO:0000313" key="3">
    <source>
        <dbReference type="Proteomes" id="UP001220530"/>
    </source>
</evidence>
<dbReference type="RefSeq" id="WP_282220425.1">
    <property type="nucleotide sequence ID" value="NZ_CP118246.1"/>
</dbReference>
<dbReference type="InterPro" id="IPR016181">
    <property type="entry name" value="Acyl_CoA_acyltransferase"/>
</dbReference>
<keyword evidence="2" id="KW-0012">Acyltransferase</keyword>
<evidence type="ECO:0000259" key="1">
    <source>
        <dbReference type="PROSITE" id="PS51186"/>
    </source>
</evidence>
<name>A0ABY7YRT2_9HYPH</name>
<accession>A0ABY7YRT2</accession>
<reference evidence="2 3" key="1">
    <citation type="submission" date="2023-02" db="EMBL/GenBank/DDBJ databases">
        <title>Devosia algicola sp. nov., isolated from the phycosphere of marine algae.</title>
        <authorList>
            <person name="Kim J.M."/>
            <person name="Lee J.K."/>
            <person name="Choi B.J."/>
            <person name="Bayburt H."/>
            <person name="Jeon C.O."/>
        </authorList>
    </citation>
    <scope>NUCLEOTIDE SEQUENCE [LARGE SCALE GENOMIC DNA]</scope>
    <source>
        <strain evidence="2 3">G20-9</strain>
    </source>
</reference>
<dbReference type="CDD" id="cd04301">
    <property type="entry name" value="NAT_SF"/>
    <property type="match status" value="1"/>
</dbReference>
<organism evidence="2 3">
    <name type="scientific">Devosia algicola</name>
    <dbReference type="NCBI Taxonomy" id="3026418"/>
    <lineage>
        <taxon>Bacteria</taxon>
        <taxon>Pseudomonadati</taxon>
        <taxon>Pseudomonadota</taxon>
        <taxon>Alphaproteobacteria</taxon>
        <taxon>Hyphomicrobiales</taxon>
        <taxon>Devosiaceae</taxon>
        <taxon>Devosia</taxon>
    </lineage>
</organism>
<dbReference type="InterPro" id="IPR000182">
    <property type="entry name" value="GNAT_dom"/>
</dbReference>
<dbReference type="Proteomes" id="UP001220530">
    <property type="component" value="Chromosome"/>
</dbReference>
<protein>
    <submittedName>
        <fullName evidence="2">GNAT family N-acetyltransferase</fullName>
        <ecNumber evidence="2">2.3.1.-</ecNumber>
    </submittedName>
</protein>
<dbReference type="Pfam" id="PF13673">
    <property type="entry name" value="Acetyltransf_10"/>
    <property type="match status" value="1"/>
</dbReference>
<sequence>MEIRKAIHADAVAGTRVLRRSISELCTADHGGDKEAIAAWCANKTPEMWMLWIDQEATEPYVAVDAGSIVGVGMLGRTGEIMLNYVSPDSRWRGVSKAMLTHMETEARTKHLWQCTLASTKTARAFYNAAGYVPTGIGDELVKKFIT</sequence>
<keyword evidence="2" id="KW-0808">Transferase</keyword>
<keyword evidence="3" id="KW-1185">Reference proteome</keyword>
<dbReference type="EMBL" id="CP118246">
    <property type="protein sequence ID" value="WDR04040.1"/>
    <property type="molecule type" value="Genomic_DNA"/>
</dbReference>
<proteinExistence type="predicted"/>
<feature type="domain" description="N-acetyltransferase" evidence="1">
    <location>
        <begin position="1"/>
        <end position="147"/>
    </location>
</feature>
<dbReference type="Gene3D" id="3.40.630.30">
    <property type="match status" value="1"/>
</dbReference>